<name>A0A067PWZ8_9AGAM</name>
<organism evidence="2 3">
    <name type="scientific">Jaapia argillacea MUCL 33604</name>
    <dbReference type="NCBI Taxonomy" id="933084"/>
    <lineage>
        <taxon>Eukaryota</taxon>
        <taxon>Fungi</taxon>
        <taxon>Dikarya</taxon>
        <taxon>Basidiomycota</taxon>
        <taxon>Agaricomycotina</taxon>
        <taxon>Agaricomycetes</taxon>
        <taxon>Agaricomycetidae</taxon>
        <taxon>Jaapiales</taxon>
        <taxon>Jaapiaceae</taxon>
        <taxon>Jaapia</taxon>
    </lineage>
</organism>
<keyword evidence="3" id="KW-1185">Reference proteome</keyword>
<dbReference type="STRING" id="933084.A0A067PWZ8"/>
<evidence type="ECO:0000256" key="1">
    <source>
        <dbReference type="SAM" id="MobiDB-lite"/>
    </source>
</evidence>
<evidence type="ECO:0000313" key="2">
    <source>
        <dbReference type="EMBL" id="KDQ59249.1"/>
    </source>
</evidence>
<gene>
    <name evidence="2" type="ORF">JAAARDRAFT_192771</name>
</gene>
<reference evidence="3" key="1">
    <citation type="journal article" date="2014" name="Proc. Natl. Acad. Sci. U.S.A.">
        <title>Extensive sampling of basidiomycete genomes demonstrates inadequacy of the white-rot/brown-rot paradigm for wood decay fungi.</title>
        <authorList>
            <person name="Riley R."/>
            <person name="Salamov A.A."/>
            <person name="Brown D.W."/>
            <person name="Nagy L.G."/>
            <person name="Floudas D."/>
            <person name="Held B.W."/>
            <person name="Levasseur A."/>
            <person name="Lombard V."/>
            <person name="Morin E."/>
            <person name="Otillar R."/>
            <person name="Lindquist E.A."/>
            <person name="Sun H."/>
            <person name="LaButti K.M."/>
            <person name="Schmutz J."/>
            <person name="Jabbour D."/>
            <person name="Luo H."/>
            <person name="Baker S.E."/>
            <person name="Pisabarro A.G."/>
            <person name="Walton J.D."/>
            <person name="Blanchette R.A."/>
            <person name="Henrissat B."/>
            <person name="Martin F."/>
            <person name="Cullen D."/>
            <person name="Hibbett D.S."/>
            <person name="Grigoriev I.V."/>
        </authorList>
    </citation>
    <scope>NUCLEOTIDE SEQUENCE [LARGE SCALE GENOMIC DNA]</scope>
    <source>
        <strain evidence="3">MUCL 33604</strain>
    </source>
</reference>
<evidence type="ECO:0000313" key="3">
    <source>
        <dbReference type="Proteomes" id="UP000027265"/>
    </source>
</evidence>
<dbReference type="InParanoid" id="A0A067PWZ8"/>
<dbReference type="OrthoDB" id="3263571at2759"/>
<feature type="compositionally biased region" description="Pro residues" evidence="1">
    <location>
        <begin position="252"/>
        <end position="264"/>
    </location>
</feature>
<feature type="compositionally biased region" description="Polar residues" evidence="1">
    <location>
        <begin position="530"/>
        <end position="544"/>
    </location>
</feature>
<feature type="region of interest" description="Disordered" evidence="1">
    <location>
        <begin position="513"/>
        <end position="544"/>
    </location>
</feature>
<sequence length="574" mass="65356">MPIDARRFAPVQFNEHLIFWVVCLLEALRTIINVLGEVRPYLTNDELLRIEGPVEDIRNIREALVEAINRGEWRREVAEHTLERRYNHFGNEDPLFAPDEDIEGNPLLDVLIPIPQFPRIQEIIPEVIDLTEDDDRVSKLQKTFRTATLNPDTSLPCYGKFHVVSKKDDLDRTWDYEGEAEETICAESPCPNRYSCTDSDDEEEIDSDDERPVTPLAQFIGARAGHRRPPSTDLDSSPEIPTARPRGQSSPTTPPTPTRIPLPQTPITTLPPTLPPLRPSITQPPTTMATVQMTDAQFNQLLDTLKGSNAKVEKVAAPGLYDGDKKEYDNWRDNVTAYIDANTRAYGTDKAKFLYVTSLLRGEASTWRKHIRTQWTQHEGLLAAEEAKQNPDAARVASFKNVITWARFLSVLDERFGEINREEKARIRMLETKQGNKTADEYLTDYNHFVLEAKLQLPDAFHIDNFKRNVNVEIIRKIETGITKPPTSFVDYAAWIIRIDEATRQFNAQHRQNQLSAQARPFVPRPPNGIRTTQSASSTVHPTAVPSATWTPAITIWIRPEYAKPENRHGHNLL</sequence>
<dbReference type="Proteomes" id="UP000027265">
    <property type="component" value="Unassembled WGS sequence"/>
</dbReference>
<feature type="region of interest" description="Disordered" evidence="1">
    <location>
        <begin position="188"/>
        <end position="281"/>
    </location>
</feature>
<dbReference type="EMBL" id="KL197716">
    <property type="protein sequence ID" value="KDQ59249.1"/>
    <property type="molecule type" value="Genomic_DNA"/>
</dbReference>
<proteinExistence type="predicted"/>
<protein>
    <submittedName>
        <fullName evidence="2">Uncharacterized protein</fullName>
    </submittedName>
</protein>
<dbReference type="AlphaFoldDB" id="A0A067PWZ8"/>
<feature type="compositionally biased region" description="Acidic residues" evidence="1">
    <location>
        <begin position="198"/>
        <end position="209"/>
    </location>
</feature>
<dbReference type="HOGENOM" id="CLU_474917_0_0_1"/>
<accession>A0A067PWZ8</accession>